<evidence type="ECO:0000313" key="2">
    <source>
        <dbReference type="EMBL" id="RAU81553.1"/>
    </source>
</evidence>
<organism evidence="2 3">
    <name type="scientific">Pontibacter arcticus</name>
    <dbReference type="NCBI Taxonomy" id="2080288"/>
    <lineage>
        <taxon>Bacteria</taxon>
        <taxon>Pseudomonadati</taxon>
        <taxon>Bacteroidota</taxon>
        <taxon>Cytophagia</taxon>
        <taxon>Cytophagales</taxon>
        <taxon>Hymenobacteraceae</taxon>
        <taxon>Pontibacter</taxon>
    </lineage>
</organism>
<comment type="caution">
    <text evidence="2">The sequence shown here is derived from an EMBL/GenBank/DDBJ whole genome shotgun (WGS) entry which is preliminary data.</text>
</comment>
<reference evidence="2 3" key="2">
    <citation type="submission" date="2018-07" db="EMBL/GenBank/DDBJ databases">
        <title>Pontibacter sp. 2b14 genomic sequence and assembly.</title>
        <authorList>
            <person name="Du Z.-J."/>
        </authorList>
    </citation>
    <scope>NUCLEOTIDE SEQUENCE [LARGE SCALE GENOMIC DNA]</scope>
    <source>
        <strain evidence="2 3">2b14</strain>
    </source>
</reference>
<proteinExistence type="predicted"/>
<protein>
    <submittedName>
        <fullName evidence="2">Uncharacterized protein</fullName>
    </submittedName>
</protein>
<accession>A0A364RB81</accession>
<sequence length="80" mass="9214">MFYIKCIGMKADVLEIKLLPYSYKKIGYWLLALAIPVMFGIGLFILALDASFNLIADETAFWGEWNYPLVYYPLIIALRS</sequence>
<keyword evidence="1" id="KW-0472">Membrane</keyword>
<reference evidence="2 3" key="1">
    <citation type="submission" date="2018-06" db="EMBL/GenBank/DDBJ databases">
        <authorList>
            <person name="Liu Z.-W."/>
        </authorList>
    </citation>
    <scope>NUCLEOTIDE SEQUENCE [LARGE SCALE GENOMIC DNA]</scope>
    <source>
        <strain evidence="2 3">2b14</strain>
    </source>
</reference>
<gene>
    <name evidence="2" type="ORF">DP923_15745</name>
</gene>
<keyword evidence="3" id="KW-1185">Reference proteome</keyword>
<dbReference type="Proteomes" id="UP000251692">
    <property type="component" value="Unassembled WGS sequence"/>
</dbReference>
<keyword evidence="1" id="KW-0812">Transmembrane</keyword>
<evidence type="ECO:0000313" key="3">
    <source>
        <dbReference type="Proteomes" id="UP000251692"/>
    </source>
</evidence>
<feature type="transmembrane region" description="Helical" evidence="1">
    <location>
        <begin position="26"/>
        <end position="48"/>
    </location>
</feature>
<dbReference type="AlphaFoldDB" id="A0A364RB81"/>
<keyword evidence="1" id="KW-1133">Transmembrane helix</keyword>
<evidence type="ECO:0000256" key="1">
    <source>
        <dbReference type="SAM" id="Phobius"/>
    </source>
</evidence>
<dbReference type="EMBL" id="QMDV01000005">
    <property type="protein sequence ID" value="RAU81553.1"/>
    <property type="molecule type" value="Genomic_DNA"/>
</dbReference>
<name>A0A364RB81_9BACT</name>